<keyword evidence="3" id="KW-0732">Signal</keyword>
<evidence type="ECO:0000256" key="3">
    <source>
        <dbReference type="ARBA" id="ARBA00022729"/>
    </source>
</evidence>
<reference evidence="7" key="2">
    <citation type="journal article" date="2019" name="Int. J. Syst. Evol. Microbiol.">
        <title>The Global Catalogue of Microorganisms (GCM) 10K type strain sequencing project: providing services to taxonomists for standard genome sequencing and annotation.</title>
        <authorList>
            <consortium name="The Broad Institute Genomics Platform"/>
            <consortium name="The Broad Institute Genome Sequencing Center for Infectious Disease"/>
            <person name="Wu L."/>
            <person name="Ma J."/>
        </authorList>
    </citation>
    <scope>NUCLEOTIDE SEQUENCE [LARGE SCALE GENOMIC DNA]</scope>
    <source>
        <strain evidence="7">CECT 8482</strain>
    </source>
</reference>
<dbReference type="Proteomes" id="UP001243846">
    <property type="component" value="Unassembled WGS sequence"/>
</dbReference>
<sequence>MLLGLALEAAGMSRDDLEIVTADPATVVSAFASGQVDGAAIWYPFVDVIRKANPGIVELAKNADFPQNQFPAAFVTNPATVTDRPELVGKFIAVMKEAGDWRHANPAETIKITADFLGVDAAVLEQEATMGTSFTAEDLAAKSKDGTINSWLDGMAAIYVKQGKLEKALPAADYYTADLFVK</sequence>
<dbReference type="PANTHER" id="PTHR30024:SF47">
    <property type="entry name" value="TAURINE-BINDING PERIPLASMIC PROTEIN"/>
    <property type="match status" value="1"/>
</dbReference>
<dbReference type="EMBL" id="JAUFRC010000002">
    <property type="protein sequence ID" value="MDN3713580.1"/>
    <property type="molecule type" value="Genomic_DNA"/>
</dbReference>
<dbReference type="Gene3D" id="3.40.190.10">
    <property type="entry name" value="Periplasmic binding protein-like II"/>
    <property type="match status" value="1"/>
</dbReference>
<dbReference type="EMBL" id="JAUFRC010000002">
    <property type="protein sequence ID" value="MDN3713834.1"/>
    <property type="molecule type" value="Genomic_DNA"/>
</dbReference>
<dbReference type="Pfam" id="PF09084">
    <property type="entry name" value="NMT1"/>
    <property type="match status" value="1"/>
</dbReference>
<reference evidence="5" key="3">
    <citation type="submission" date="2023-06" db="EMBL/GenBank/DDBJ databases">
        <authorList>
            <person name="Lucena T."/>
            <person name="Sun Q."/>
        </authorList>
    </citation>
    <scope>NUCLEOTIDE SEQUENCE</scope>
    <source>
        <strain evidence="5">CECT 8482</strain>
    </source>
</reference>
<evidence type="ECO:0000313" key="5">
    <source>
        <dbReference type="EMBL" id="MDN3713580.1"/>
    </source>
</evidence>
<comment type="subcellular location">
    <subcellularLocation>
        <location evidence="1">Periplasm</location>
    </subcellularLocation>
</comment>
<comment type="caution">
    <text evidence="5">The sequence shown here is derived from an EMBL/GenBank/DDBJ whole genome shotgun (WGS) entry which is preliminary data.</text>
</comment>
<organism evidence="5 7">
    <name type="scientific">Paracoccus cavernae</name>
    <dbReference type="NCBI Taxonomy" id="1571207"/>
    <lineage>
        <taxon>Bacteria</taxon>
        <taxon>Pseudomonadati</taxon>
        <taxon>Pseudomonadota</taxon>
        <taxon>Alphaproteobacteria</taxon>
        <taxon>Rhodobacterales</taxon>
        <taxon>Paracoccaceae</taxon>
        <taxon>Paracoccus</taxon>
    </lineage>
</organism>
<evidence type="ECO:0000256" key="1">
    <source>
        <dbReference type="ARBA" id="ARBA00004418"/>
    </source>
</evidence>
<evidence type="ECO:0000256" key="2">
    <source>
        <dbReference type="ARBA" id="ARBA00010742"/>
    </source>
</evidence>
<evidence type="ECO:0000313" key="7">
    <source>
        <dbReference type="Proteomes" id="UP001243846"/>
    </source>
</evidence>
<evidence type="ECO:0000313" key="6">
    <source>
        <dbReference type="EMBL" id="MDN3713834.1"/>
    </source>
</evidence>
<comment type="similarity">
    <text evidence="2">Belongs to the bacterial solute-binding protein SsuA/TauA family.</text>
</comment>
<protein>
    <submittedName>
        <fullName evidence="5">ABC transporter substrate-binding protein</fullName>
    </submittedName>
</protein>
<gene>
    <name evidence="5" type="ORF">QWZ10_20860</name>
    <name evidence="6" type="ORF">QWZ10_22450</name>
</gene>
<dbReference type="PANTHER" id="PTHR30024">
    <property type="entry name" value="ALIPHATIC SULFONATES-BINDING PROTEIN-RELATED"/>
    <property type="match status" value="1"/>
</dbReference>
<proteinExistence type="inferred from homology"/>
<reference evidence="5" key="1">
    <citation type="journal article" date="2014" name="Int. J. Syst. Evol. Microbiol.">
        <title>Complete genome of a new Firmicutes species belonging to the dominant human colonic microbiota ('Ruminococcus bicirculans') reveals two chromosomes and a selective capacity to utilize plant glucans.</title>
        <authorList>
            <consortium name="NISC Comparative Sequencing Program"/>
            <person name="Wegmann U."/>
            <person name="Louis P."/>
            <person name="Goesmann A."/>
            <person name="Henrissat B."/>
            <person name="Duncan S.H."/>
            <person name="Flint H.J."/>
        </authorList>
    </citation>
    <scope>NUCLEOTIDE SEQUENCE</scope>
    <source>
        <strain evidence="5">CECT 8482</strain>
    </source>
</reference>
<evidence type="ECO:0000259" key="4">
    <source>
        <dbReference type="Pfam" id="PF09084"/>
    </source>
</evidence>
<keyword evidence="7" id="KW-1185">Reference proteome</keyword>
<feature type="domain" description="SsuA/THI5-like" evidence="4">
    <location>
        <begin position="3"/>
        <end position="108"/>
    </location>
</feature>
<dbReference type="InterPro" id="IPR015168">
    <property type="entry name" value="SsuA/THI5"/>
</dbReference>
<name>A0ABT8DAQ7_9RHOB</name>
<dbReference type="SUPFAM" id="SSF53850">
    <property type="entry name" value="Periplasmic binding protein-like II"/>
    <property type="match status" value="1"/>
</dbReference>
<accession>A0ABT8DAQ7</accession>